<gene>
    <name evidence="1" type="ORF">SS1G_10723</name>
</gene>
<reference evidence="2" key="1">
    <citation type="journal article" date="2011" name="PLoS Genet.">
        <title>Genomic analysis of the necrotrophic fungal pathogens Sclerotinia sclerotiorum and Botrytis cinerea.</title>
        <authorList>
            <person name="Amselem J."/>
            <person name="Cuomo C.A."/>
            <person name="van Kan J.A."/>
            <person name="Viaud M."/>
            <person name="Benito E.P."/>
            <person name="Couloux A."/>
            <person name="Coutinho P.M."/>
            <person name="de Vries R.P."/>
            <person name="Dyer P.S."/>
            <person name="Fillinger S."/>
            <person name="Fournier E."/>
            <person name="Gout L."/>
            <person name="Hahn M."/>
            <person name="Kohn L."/>
            <person name="Lapalu N."/>
            <person name="Plummer K.M."/>
            <person name="Pradier J.M."/>
            <person name="Quevillon E."/>
            <person name="Sharon A."/>
            <person name="Simon A."/>
            <person name="ten Have A."/>
            <person name="Tudzynski B."/>
            <person name="Tudzynski P."/>
            <person name="Wincker P."/>
            <person name="Andrew M."/>
            <person name="Anthouard V."/>
            <person name="Beever R.E."/>
            <person name="Beffa R."/>
            <person name="Benoit I."/>
            <person name="Bouzid O."/>
            <person name="Brault B."/>
            <person name="Chen Z."/>
            <person name="Choquer M."/>
            <person name="Collemare J."/>
            <person name="Cotton P."/>
            <person name="Danchin E.G."/>
            <person name="Da Silva C."/>
            <person name="Gautier A."/>
            <person name="Giraud C."/>
            <person name="Giraud T."/>
            <person name="Gonzalez C."/>
            <person name="Grossetete S."/>
            <person name="Guldener U."/>
            <person name="Henrissat B."/>
            <person name="Howlett B.J."/>
            <person name="Kodira C."/>
            <person name="Kretschmer M."/>
            <person name="Lappartient A."/>
            <person name="Leroch M."/>
            <person name="Levis C."/>
            <person name="Mauceli E."/>
            <person name="Neuveglise C."/>
            <person name="Oeser B."/>
            <person name="Pearson M."/>
            <person name="Poulain J."/>
            <person name="Poussereau N."/>
            <person name="Quesneville H."/>
            <person name="Rascle C."/>
            <person name="Schumacher J."/>
            <person name="Segurens B."/>
            <person name="Sexton A."/>
            <person name="Silva E."/>
            <person name="Sirven C."/>
            <person name="Soanes D.M."/>
            <person name="Talbot N.J."/>
            <person name="Templeton M."/>
            <person name="Yandava C."/>
            <person name="Yarden O."/>
            <person name="Zeng Q."/>
            <person name="Rollins J.A."/>
            <person name="Lebrun M.H."/>
            <person name="Dickman M."/>
        </authorList>
    </citation>
    <scope>NUCLEOTIDE SEQUENCE [LARGE SCALE GENOMIC DNA]</scope>
    <source>
        <strain evidence="2">ATCC 18683 / 1980 / Ss-1</strain>
    </source>
</reference>
<dbReference type="InParanoid" id="A7EZF6"/>
<evidence type="ECO:0000313" key="1">
    <source>
        <dbReference type="EMBL" id="EDN94848.1"/>
    </source>
</evidence>
<sequence>MVECGFLQREGVCIRSVIELEIFVVLWPDSCVSFRKSSKTLCEELLKWDPNRRAASWLSKKIQRSVASLVDARVRAFAAPATAAVASASNTSAFVPNEKEWYAI</sequence>
<name>A7EZF6_SCLS1</name>
<dbReference type="Proteomes" id="UP000001312">
    <property type="component" value="Unassembled WGS sequence"/>
</dbReference>
<evidence type="ECO:0000313" key="2">
    <source>
        <dbReference type="Proteomes" id="UP000001312"/>
    </source>
</evidence>
<dbReference type="EMBL" id="CH476636">
    <property type="protein sequence ID" value="EDN94848.1"/>
    <property type="molecule type" value="Genomic_DNA"/>
</dbReference>
<keyword evidence="2" id="KW-1185">Reference proteome</keyword>
<dbReference type="RefSeq" id="XP_001588276.1">
    <property type="nucleotide sequence ID" value="XM_001588226.1"/>
</dbReference>
<dbReference type="KEGG" id="ssl:SS1G_10723"/>
<proteinExistence type="predicted"/>
<protein>
    <submittedName>
        <fullName evidence="1">Uncharacterized protein</fullName>
    </submittedName>
</protein>
<dbReference type="AlphaFoldDB" id="A7EZF6"/>
<dbReference type="GeneID" id="5484194"/>
<accession>A7EZF6</accession>
<organism evidence="1 2">
    <name type="scientific">Sclerotinia sclerotiorum (strain ATCC 18683 / 1980 / Ss-1)</name>
    <name type="common">White mold</name>
    <name type="synonym">Whetzelinia sclerotiorum</name>
    <dbReference type="NCBI Taxonomy" id="665079"/>
    <lineage>
        <taxon>Eukaryota</taxon>
        <taxon>Fungi</taxon>
        <taxon>Dikarya</taxon>
        <taxon>Ascomycota</taxon>
        <taxon>Pezizomycotina</taxon>
        <taxon>Leotiomycetes</taxon>
        <taxon>Helotiales</taxon>
        <taxon>Sclerotiniaceae</taxon>
        <taxon>Sclerotinia</taxon>
    </lineage>
</organism>